<dbReference type="InterPro" id="IPR000277">
    <property type="entry name" value="Cys/Met-Metab_PyrdxlP-dep_enz"/>
</dbReference>
<keyword evidence="4 9" id="KW-0456">Lyase</keyword>
<dbReference type="PANTHER" id="PTHR43500:SF1">
    <property type="entry name" value="CYSTATHIONINE BETA-LYASE-RELATED"/>
    <property type="match status" value="1"/>
</dbReference>
<gene>
    <name evidence="9" type="primary">metC</name>
    <name evidence="9" type="ORF">ACFSCW_13460</name>
</gene>
<evidence type="ECO:0000256" key="2">
    <source>
        <dbReference type="ARBA" id="ARBA00009077"/>
    </source>
</evidence>
<dbReference type="NCBIfam" id="TIGR01324">
    <property type="entry name" value="cysta_beta_ly_B"/>
    <property type="match status" value="1"/>
</dbReference>
<comment type="similarity">
    <text evidence="2 8">Belongs to the trans-sulfuration enzymes family.</text>
</comment>
<dbReference type="RefSeq" id="WP_380890268.1">
    <property type="nucleotide sequence ID" value="NZ_JBHUDY010000002.1"/>
</dbReference>
<dbReference type="EC" id="4.4.1.13" evidence="9"/>
<dbReference type="EMBL" id="JBHUDY010000002">
    <property type="protein sequence ID" value="MFD1612808.1"/>
    <property type="molecule type" value="Genomic_DNA"/>
</dbReference>
<evidence type="ECO:0000256" key="8">
    <source>
        <dbReference type="RuleBase" id="RU362118"/>
    </source>
</evidence>
<dbReference type="InterPro" id="IPR054542">
    <property type="entry name" value="Cys_met_metab_PP"/>
</dbReference>
<comment type="caution">
    <text evidence="9">The sequence shown here is derived from an EMBL/GenBank/DDBJ whole genome shotgun (WGS) entry which is preliminary data.</text>
</comment>
<comment type="pathway">
    <text evidence="5">Amino-acid biosynthesis; L-methionine biosynthesis via de novo pathway; L-homocysteine from L-cystathionine: step 1/1.</text>
</comment>
<comment type="catalytic activity">
    <reaction evidence="7">
        <text>an S-substituted L-cysteine + H2O = a thiol + pyruvate + NH4(+)</text>
        <dbReference type="Rhea" id="RHEA:18121"/>
        <dbReference type="ChEBI" id="CHEBI:15361"/>
        <dbReference type="ChEBI" id="CHEBI:15377"/>
        <dbReference type="ChEBI" id="CHEBI:28938"/>
        <dbReference type="ChEBI" id="CHEBI:29256"/>
        <dbReference type="ChEBI" id="CHEBI:58717"/>
        <dbReference type="EC" id="4.4.1.13"/>
    </reaction>
</comment>
<dbReference type="Pfam" id="PF01053">
    <property type="entry name" value="Cys_Met_Meta_PP"/>
    <property type="match status" value="1"/>
</dbReference>
<dbReference type="SUPFAM" id="SSF53383">
    <property type="entry name" value="PLP-dependent transferases"/>
    <property type="match status" value="1"/>
</dbReference>
<dbReference type="Proteomes" id="UP001597115">
    <property type="component" value="Unassembled WGS sequence"/>
</dbReference>
<keyword evidence="10" id="KW-1185">Reference proteome</keyword>
<dbReference type="PANTHER" id="PTHR43500">
    <property type="entry name" value="CYSTATHIONINE BETA-LYASE-RELATED"/>
    <property type="match status" value="1"/>
</dbReference>
<evidence type="ECO:0000313" key="9">
    <source>
        <dbReference type="EMBL" id="MFD1612808.1"/>
    </source>
</evidence>
<evidence type="ECO:0000256" key="6">
    <source>
        <dbReference type="ARBA" id="ARBA00047517"/>
    </source>
</evidence>
<protein>
    <submittedName>
        <fullName evidence="9">Cystathionine beta-lyase</fullName>
        <ecNumber evidence="9">4.4.1.13</ecNumber>
    </submittedName>
</protein>
<name>A0ABW4I4L0_9SPHN</name>
<proteinExistence type="inferred from homology"/>
<dbReference type="Gene3D" id="3.90.1150.10">
    <property type="entry name" value="Aspartate Aminotransferase, domain 1"/>
    <property type="match status" value="1"/>
</dbReference>
<sequence>MSASGDGKDHKPATRLVTAGRRAEWTQGIVNPPVWRASTILYDSVADMKARHKDTHHRLYYGRRGTPTQWSLADALTELEPGAEATLLYPSGVAAVSTALLSVLRPGDELLMVDSAYEPTRALCDGLLKRFGVTTRFYDPLIGAGIAGMIGEKTRAVFMESPGSLTFEVQDVPAICAAAKERGVVTLLDNTWATPLYFRAIEKGVDLSILACTKYVVGHSDAMLGSVTAAPSAWAKLRQTSYQLGQHAAPDDAWLGARGLRTMGVRLAQHQDSALKIARWLQQQPQVARVLHPALPGCPGHQLWQRDFAGASGLFSFVLNGGRDAARTALIDGLELFGIGFSWGGFESLVIPADPANLRSAVPWQAEGPLVRLQIGLEDPDDLIADLAAGLTRYEPAVS</sequence>
<comment type="catalytic activity">
    <reaction evidence="6">
        <text>L,L-cystathionine + H2O = L-homocysteine + pyruvate + NH4(+)</text>
        <dbReference type="Rhea" id="RHEA:13965"/>
        <dbReference type="ChEBI" id="CHEBI:15361"/>
        <dbReference type="ChEBI" id="CHEBI:15377"/>
        <dbReference type="ChEBI" id="CHEBI:28938"/>
        <dbReference type="ChEBI" id="CHEBI:58161"/>
        <dbReference type="ChEBI" id="CHEBI:58199"/>
    </reaction>
</comment>
<accession>A0ABW4I4L0</accession>
<dbReference type="InterPro" id="IPR006233">
    <property type="entry name" value="Cys_b_lyase_bac"/>
</dbReference>
<evidence type="ECO:0000313" key="10">
    <source>
        <dbReference type="Proteomes" id="UP001597115"/>
    </source>
</evidence>
<dbReference type="GO" id="GO:0047804">
    <property type="term" value="F:cysteine-S-conjugate beta-lyase activity"/>
    <property type="evidence" value="ECO:0007669"/>
    <property type="project" value="UniProtKB-EC"/>
</dbReference>
<evidence type="ECO:0000256" key="4">
    <source>
        <dbReference type="ARBA" id="ARBA00023239"/>
    </source>
</evidence>
<evidence type="ECO:0000256" key="3">
    <source>
        <dbReference type="ARBA" id="ARBA00022898"/>
    </source>
</evidence>
<dbReference type="InterPro" id="IPR015421">
    <property type="entry name" value="PyrdxlP-dep_Trfase_major"/>
</dbReference>
<dbReference type="Gene3D" id="3.40.640.10">
    <property type="entry name" value="Type I PLP-dependent aspartate aminotransferase-like (Major domain)"/>
    <property type="match status" value="1"/>
</dbReference>
<dbReference type="PIRSF" id="PIRSF001434">
    <property type="entry name" value="CGS"/>
    <property type="match status" value="1"/>
</dbReference>
<keyword evidence="3 8" id="KW-0663">Pyridoxal phosphate</keyword>
<evidence type="ECO:0000256" key="1">
    <source>
        <dbReference type="ARBA" id="ARBA00001933"/>
    </source>
</evidence>
<comment type="cofactor">
    <cofactor evidence="1 8">
        <name>pyridoxal 5'-phosphate</name>
        <dbReference type="ChEBI" id="CHEBI:597326"/>
    </cofactor>
</comment>
<evidence type="ECO:0000256" key="7">
    <source>
        <dbReference type="ARBA" id="ARBA00047625"/>
    </source>
</evidence>
<dbReference type="InterPro" id="IPR015424">
    <property type="entry name" value="PyrdxlP-dep_Trfase"/>
</dbReference>
<evidence type="ECO:0000256" key="5">
    <source>
        <dbReference type="ARBA" id="ARBA00046315"/>
    </source>
</evidence>
<reference evidence="10" key="1">
    <citation type="journal article" date="2019" name="Int. J. Syst. Evol. Microbiol.">
        <title>The Global Catalogue of Microorganisms (GCM) 10K type strain sequencing project: providing services to taxonomists for standard genome sequencing and annotation.</title>
        <authorList>
            <consortium name="The Broad Institute Genomics Platform"/>
            <consortium name="The Broad Institute Genome Sequencing Center for Infectious Disease"/>
            <person name="Wu L."/>
            <person name="Ma J."/>
        </authorList>
    </citation>
    <scope>NUCLEOTIDE SEQUENCE [LARGE SCALE GENOMIC DNA]</scope>
    <source>
        <strain evidence="10">CGMCC 1.16275</strain>
    </source>
</reference>
<dbReference type="InterPro" id="IPR015422">
    <property type="entry name" value="PyrdxlP-dep_Trfase_small"/>
</dbReference>
<organism evidence="9 10">
    <name type="scientific">Sphingomonas tabacisoli</name>
    <dbReference type="NCBI Taxonomy" id="2249466"/>
    <lineage>
        <taxon>Bacteria</taxon>
        <taxon>Pseudomonadati</taxon>
        <taxon>Pseudomonadota</taxon>
        <taxon>Alphaproteobacteria</taxon>
        <taxon>Sphingomonadales</taxon>
        <taxon>Sphingomonadaceae</taxon>
        <taxon>Sphingomonas</taxon>
    </lineage>
</organism>
<dbReference type="PROSITE" id="PS00868">
    <property type="entry name" value="CYS_MET_METAB_PP"/>
    <property type="match status" value="1"/>
</dbReference>